<dbReference type="OrthoDB" id="5281682at2759"/>
<proteinExistence type="predicted"/>
<evidence type="ECO:0000313" key="1">
    <source>
        <dbReference type="EMBL" id="KAE8151479.1"/>
    </source>
</evidence>
<reference evidence="1 2" key="1">
    <citation type="submission" date="2019-04" db="EMBL/GenBank/DDBJ databases">
        <title>Friends and foes A comparative genomics study of 23 Aspergillus species from section Flavi.</title>
        <authorList>
            <consortium name="DOE Joint Genome Institute"/>
            <person name="Kjaerbolling I."/>
            <person name="Vesth T."/>
            <person name="Frisvad J.C."/>
            <person name="Nybo J.L."/>
            <person name="Theobald S."/>
            <person name="Kildgaard S."/>
            <person name="Isbrandt T."/>
            <person name="Kuo A."/>
            <person name="Sato A."/>
            <person name="Lyhne E.K."/>
            <person name="Kogle M.E."/>
            <person name="Wiebenga A."/>
            <person name="Kun R.S."/>
            <person name="Lubbers R.J."/>
            <person name="Makela M.R."/>
            <person name="Barry K."/>
            <person name="Chovatia M."/>
            <person name="Clum A."/>
            <person name="Daum C."/>
            <person name="Haridas S."/>
            <person name="He G."/>
            <person name="LaButti K."/>
            <person name="Lipzen A."/>
            <person name="Mondo S."/>
            <person name="Riley R."/>
            <person name="Salamov A."/>
            <person name="Simmons B.A."/>
            <person name="Magnuson J.K."/>
            <person name="Henrissat B."/>
            <person name="Mortensen U.H."/>
            <person name="Larsen T.O."/>
            <person name="Devries R.P."/>
            <person name="Grigoriev I.V."/>
            <person name="Machida M."/>
            <person name="Baker S.E."/>
            <person name="Andersen M.R."/>
        </authorList>
    </citation>
    <scope>NUCLEOTIDE SEQUENCE [LARGE SCALE GENOMIC DNA]</scope>
    <source>
        <strain evidence="1 2">IBT 18842</strain>
    </source>
</reference>
<name>A0A5N6TZG2_ASPAV</name>
<dbReference type="Proteomes" id="UP000325780">
    <property type="component" value="Unassembled WGS sequence"/>
</dbReference>
<keyword evidence="2" id="KW-1185">Reference proteome</keyword>
<gene>
    <name evidence="1" type="ORF">BDV25DRAFT_92142</name>
</gene>
<accession>A0A5N6TZG2</accession>
<evidence type="ECO:0000313" key="2">
    <source>
        <dbReference type="Proteomes" id="UP000325780"/>
    </source>
</evidence>
<sequence>MPSEFVIVLPAMISTIPPPRPVSVNSLARAPISSTIPYSKSTRSTSAEFQISDAPVIPRTVADQLVCQSPVDTEMEDVEIVVDAPRPRRPELQFENLPVEIHEAILDYVFGERAAAFTTTGPGRSPGRSWNKSLRHPRRKVLSDLALISPVWRSLVQDRIYRHIKLKGTIDELTESARWFRSHPQLAEYVRHVEIWIPVWGKRATKNSSSQTTARRYIDEDVDGALQTTTLWDDFDINHGSEYKYHYASHNATLEEIFQHVQYCFPKTRILTLEGGHCKKPPMVRHFRNDPNGLSGQRMPVLPEVRSFVMRGAWNIMRDHQHWRSLSEALPGLQEWHCAYAKPKIEGYETISEILRRLSPTIVHLNISLEGFFSKDTSQPSWLGDGANPPHLCRLLGDVLPRLESLAFTGKVCACLFHPARNSSQTIPKVSRLKSLDLVVKNCCRDRRATSSLPFFDDFSRITNLNFIRAFERLVTGAVHSLNTHLSLDYMRIRFIDLDSACPPLNPYFQLMDTNCCGLWSERIVELLHEARPHAQFEELSEGIYPQYGPNHQIVGAIYPRTRPLGIKASSYKIIADVSKS</sequence>
<organism evidence="1 2">
    <name type="scientific">Aspergillus avenaceus</name>
    <dbReference type="NCBI Taxonomy" id="36643"/>
    <lineage>
        <taxon>Eukaryota</taxon>
        <taxon>Fungi</taxon>
        <taxon>Dikarya</taxon>
        <taxon>Ascomycota</taxon>
        <taxon>Pezizomycotina</taxon>
        <taxon>Eurotiomycetes</taxon>
        <taxon>Eurotiomycetidae</taxon>
        <taxon>Eurotiales</taxon>
        <taxon>Aspergillaceae</taxon>
        <taxon>Aspergillus</taxon>
        <taxon>Aspergillus subgen. Circumdati</taxon>
    </lineage>
</organism>
<protein>
    <submittedName>
        <fullName evidence="1">Uncharacterized protein</fullName>
    </submittedName>
</protein>
<dbReference type="EMBL" id="ML742070">
    <property type="protein sequence ID" value="KAE8151479.1"/>
    <property type="molecule type" value="Genomic_DNA"/>
</dbReference>
<dbReference type="AlphaFoldDB" id="A0A5N6TZG2"/>